<name>A0A4Y8QAD5_9BACL</name>
<feature type="domain" description="Methylamine utilisation protein MauE" evidence="6">
    <location>
        <begin position="4"/>
        <end position="128"/>
    </location>
</feature>
<proteinExistence type="predicted"/>
<dbReference type="RefSeq" id="WP_134748771.1">
    <property type="nucleotide sequence ID" value="NZ_MYFO02000001.1"/>
</dbReference>
<dbReference type="OrthoDB" id="2594468at2"/>
<dbReference type="EMBL" id="MYFO01000001">
    <property type="protein sequence ID" value="TFE91857.1"/>
    <property type="molecule type" value="Genomic_DNA"/>
</dbReference>
<gene>
    <name evidence="7" type="ORF">B5M42_01040</name>
</gene>
<dbReference type="AlphaFoldDB" id="A0A4Y8QAD5"/>
<evidence type="ECO:0000259" key="6">
    <source>
        <dbReference type="Pfam" id="PF07291"/>
    </source>
</evidence>
<organism evidence="7 8">
    <name type="scientific">Paenibacillus athensensis</name>
    <dbReference type="NCBI Taxonomy" id="1967502"/>
    <lineage>
        <taxon>Bacteria</taxon>
        <taxon>Bacillati</taxon>
        <taxon>Bacillota</taxon>
        <taxon>Bacilli</taxon>
        <taxon>Bacillales</taxon>
        <taxon>Paenibacillaceae</taxon>
        <taxon>Paenibacillus</taxon>
    </lineage>
</organism>
<comment type="caution">
    <text evidence="7">The sequence shown here is derived from an EMBL/GenBank/DDBJ whole genome shotgun (WGS) entry which is preliminary data.</text>
</comment>
<evidence type="ECO:0000256" key="1">
    <source>
        <dbReference type="ARBA" id="ARBA00004141"/>
    </source>
</evidence>
<evidence type="ECO:0000256" key="4">
    <source>
        <dbReference type="ARBA" id="ARBA00023136"/>
    </source>
</evidence>
<dbReference type="GO" id="GO:0016020">
    <property type="term" value="C:membrane"/>
    <property type="evidence" value="ECO:0007669"/>
    <property type="project" value="UniProtKB-SubCell"/>
</dbReference>
<feature type="transmembrane region" description="Helical" evidence="5">
    <location>
        <begin position="6"/>
        <end position="25"/>
    </location>
</feature>
<feature type="transmembrane region" description="Helical" evidence="5">
    <location>
        <begin position="142"/>
        <end position="163"/>
    </location>
</feature>
<dbReference type="Proteomes" id="UP000298246">
    <property type="component" value="Unassembled WGS sequence"/>
</dbReference>
<keyword evidence="4 5" id="KW-0472">Membrane</keyword>
<evidence type="ECO:0000256" key="5">
    <source>
        <dbReference type="SAM" id="Phobius"/>
    </source>
</evidence>
<dbReference type="Pfam" id="PF07291">
    <property type="entry name" value="MauE"/>
    <property type="match status" value="1"/>
</dbReference>
<feature type="transmembrane region" description="Helical" evidence="5">
    <location>
        <begin position="110"/>
        <end position="130"/>
    </location>
</feature>
<evidence type="ECO:0000313" key="7">
    <source>
        <dbReference type="EMBL" id="TFE91857.1"/>
    </source>
</evidence>
<protein>
    <recommendedName>
        <fullName evidence="6">Methylamine utilisation protein MauE domain-containing protein</fullName>
    </recommendedName>
</protein>
<evidence type="ECO:0000256" key="3">
    <source>
        <dbReference type="ARBA" id="ARBA00022989"/>
    </source>
</evidence>
<dbReference type="InterPro" id="IPR009908">
    <property type="entry name" value="Methylamine_util_MauE"/>
</dbReference>
<feature type="transmembrane region" description="Helical" evidence="5">
    <location>
        <begin position="45"/>
        <end position="63"/>
    </location>
</feature>
<dbReference type="GO" id="GO:0030416">
    <property type="term" value="P:methylamine metabolic process"/>
    <property type="evidence" value="ECO:0007669"/>
    <property type="project" value="InterPro"/>
</dbReference>
<keyword evidence="3 5" id="KW-1133">Transmembrane helix</keyword>
<sequence length="173" mass="18198">MNATSFIQIGFAFIFGLTGVLKLLAPSAMKHTLQAVGIPKPLSAAGAWLVPLLEIAAAALLLWPSTLRAGQLLALALTAGFAYAVIVALGSKQKIRCSCFGQFMEEHLGWGTAVRIAVLLTMNGALTWAGPPAALDSLPAQELILCGLCWIGVVGLYAAASYITRLMMPTRTE</sequence>
<accession>A0A4Y8QAD5</accession>
<reference evidence="7 8" key="1">
    <citation type="submission" date="2017-03" db="EMBL/GenBank/DDBJ databases">
        <title>Isolation of Levoglucosan Utilizing Bacteria.</title>
        <authorList>
            <person name="Arya A.S."/>
        </authorList>
    </citation>
    <scope>NUCLEOTIDE SEQUENCE [LARGE SCALE GENOMIC DNA]</scope>
    <source>
        <strain evidence="7 8">MEC069</strain>
    </source>
</reference>
<evidence type="ECO:0000313" key="8">
    <source>
        <dbReference type="Proteomes" id="UP000298246"/>
    </source>
</evidence>
<feature type="transmembrane region" description="Helical" evidence="5">
    <location>
        <begin position="69"/>
        <end position="89"/>
    </location>
</feature>
<keyword evidence="8" id="KW-1185">Reference proteome</keyword>
<comment type="subcellular location">
    <subcellularLocation>
        <location evidence="1">Membrane</location>
        <topology evidence="1">Multi-pass membrane protein</topology>
    </subcellularLocation>
</comment>
<keyword evidence="2 5" id="KW-0812">Transmembrane</keyword>
<evidence type="ECO:0000256" key="2">
    <source>
        <dbReference type="ARBA" id="ARBA00022692"/>
    </source>
</evidence>